<feature type="region of interest" description="Disordered" evidence="5">
    <location>
        <begin position="1525"/>
        <end position="1604"/>
    </location>
</feature>
<feature type="region of interest" description="Disordered" evidence="5">
    <location>
        <begin position="2605"/>
        <end position="2625"/>
    </location>
</feature>
<gene>
    <name evidence="7" type="ORF">JZ751_012592</name>
</gene>
<feature type="compositionally biased region" description="Low complexity" evidence="5">
    <location>
        <begin position="318"/>
        <end position="331"/>
    </location>
</feature>
<proteinExistence type="predicted"/>
<feature type="compositionally biased region" description="Low complexity" evidence="5">
    <location>
        <begin position="1619"/>
        <end position="1632"/>
    </location>
</feature>
<feature type="region of interest" description="Disordered" evidence="5">
    <location>
        <begin position="260"/>
        <end position="385"/>
    </location>
</feature>
<feature type="compositionally biased region" description="Polar residues" evidence="5">
    <location>
        <begin position="927"/>
        <end position="941"/>
    </location>
</feature>
<dbReference type="GO" id="GO:0005829">
    <property type="term" value="C:cytosol"/>
    <property type="evidence" value="ECO:0007669"/>
    <property type="project" value="TreeGrafter"/>
</dbReference>
<feature type="region of interest" description="Disordered" evidence="5">
    <location>
        <begin position="549"/>
        <end position="603"/>
    </location>
</feature>
<evidence type="ECO:0000256" key="3">
    <source>
        <dbReference type="ARBA" id="ARBA00023212"/>
    </source>
</evidence>
<keyword evidence="4" id="KW-0175">Coiled coil</keyword>
<feature type="region of interest" description="Disordered" evidence="5">
    <location>
        <begin position="2207"/>
        <end position="2265"/>
    </location>
</feature>
<feature type="region of interest" description="Disordered" evidence="5">
    <location>
        <begin position="1665"/>
        <end position="1781"/>
    </location>
</feature>
<feature type="compositionally biased region" description="Basic and acidic residues" evidence="5">
    <location>
        <begin position="2016"/>
        <end position="2029"/>
    </location>
</feature>
<evidence type="ECO:0000313" key="7">
    <source>
        <dbReference type="EMBL" id="KAG9344110.1"/>
    </source>
</evidence>
<feature type="compositionally biased region" description="Polar residues" evidence="5">
    <location>
        <begin position="1929"/>
        <end position="1951"/>
    </location>
</feature>
<feature type="compositionally biased region" description="Polar residues" evidence="5">
    <location>
        <begin position="332"/>
        <end position="343"/>
    </location>
</feature>
<feature type="compositionally biased region" description="Polar residues" evidence="5">
    <location>
        <begin position="1199"/>
        <end position="1210"/>
    </location>
</feature>
<sequence>MEPVEVHEEESVVRPIVTTPPISRQKQTDELRSVSSSPGSGTHMSSSTSAVSLGEAIVHRAKQGVESWGQLPVEEDVSQLTMASVGRLGQASSWSTDGNVQHAVSIQQGLVTPAQDKTVQQPEDRCSSFQLEFQDSHLSPALPLLPEKSGKLHSLVEDTLFHQTDLEFVALKGSPDMSVVSERFIMHQQVSDASQLFPSVVSQGLTAERSLLHQNQLGLTVASLEEANSCCSLSQHTLSPFSEAGEQDSQYIQGALEEVQQEREPCYGSANQSTHTTDEKEQSSFDVRPSEKAIGTSQSGATTATPLLELPQKDVHMSSSSVVSSASNPSVNERSSSRGSTSHKAVKSEAARSSRQEEITKQKKSQQEEEVQGKFDHSRSSLEQETLAGCRERPLGGASCSSLQQIKTPRRSEILNITTRSSCTQSDNDSDALREQLCSEIDKARRSKSQEVESQPKLPSSRSVTPTTCSLGTHSGRESTVIEVPTGFSRTEGRPSAGFSFERGHIERELSCSGNQIAVDGSFFGSLSQPVSQSTPGVFLGPLRASMQPPMDKLSPIESNPKASHSSTRVAQSSSTKPHLAPTFDIGVRDSSGPGPGVGALRDTSLKSAGKIQALPSLNYMEKVGAWNANQTSGMTFFDDLALRGFSGVSPKKKAFDAISDSLNQMLSQDGGPKRFQAMSASAGSSHSPRRNLATSFSGALSVREDPGGGCFPYSLPGKSMTQSSLGPVMGGLQVARKPGSDMAGSDSSGLLGTPRALLAQKEHGQSEQEGIHERGRMDPAGQQEPKAESNGSATGKTEQGSSEDQPGAAQLSTRFGLDQFSDISSNRDLSSTLTSSQDSHFERRLAASMGAVSSVVSLEVDNYAPYWVPTPSTPAKEGELNIEERIPMYLHNLGIDQSPSTILTPFVPRGPIREPEFSPTDLCTLKGSTGTPTKSTQPSEVGSPPKGEFSRSSQLSAGSSVSIPLSVDSLQPIMPLFQHSVDRPINESCLQTTLPPLDHVPQGSQHSSVPDPTHHLSDSTDDLAASRVRKLIEKFQPGKVFTTTGSLSSTEDQHQQSGASPIGAKPPSEVSSSSVDQGADSFVGSKTLQEIRKLLGRAESIVSGTSSPSSSPPSPQIGSDDSLVCLKKKLEGFQDSFASSMGNQETPSSLLWGRSSSESVLTSDGLKESSSGGLCRSPRASSHSFYQGKGSLLRSLDSIPTQSAESFPNKSARRSEPEGCSSSVPDRVAPVFISVIKVKPPSPGGGAQQGPVHEVTESPHTESSGSSSEERSQAPNIKAADLVVESDSSSSSSADTLTTRVAALLRNESPATMASSNASTADEDDRRAREWIKLTVSGQQCEQLPLNGEDRQRIEEIKRELLRNTKYSAKSQLSTDTDSSTHSVASRGQPPAHVGQFHALKTAEHQLSHQLQQLSNKAFDSSVQLHFPARQDLEARVQDLVQREGAPVTRTSSPPITSITIASCRRSPSPSPSPTLSSTPTAMPLHLGHLATDAVPQPATGGHTLESQYSTTQPKVDITIQVSSETELSSEVESVAHISSRSGPRPYPPDAHLSLSESGVQSQLDTLGTRYTTSNGYDTSSTAGEGSGVGSRQIGQGTGSYVRSSFHLDPMSYRPISRSEPNLSSSSSLEPGAAPLHNSTFASGSCSIASPTKKVLSHLHLILSPKQSNEGSTIKKPTQQDRSPRRRRSGMGRGTGVPLDSSARPTSQSPMDMEFSARGHLPPDGHPPANQSAYFPVPRETSSRPSDLPEPQSAPFDQVSAKELPVQPSRKEDCETADASVQITTHAPRREVSWNIRPETTFPQSFTSQSRLSGPLGPLSIQPPALPVLLPYKPHGSPELFYMPQSDAQLSPIRSETTMESTHPGSDDAVPPKFTSEVLGSRDQEEGIMVISKHTEGIYSKRLTSYNTHQGHRGVRMDVNRPQDQKSHIPSHSLSLGTHESAAQETTPSIRGSRDQWLPEQEPRVSHHFVTQDQREEEEEFAPLQGEATYSMEDLRPLPRPCWHSSQEPRPLGGPDREKAVQDRRDVTTRGTSSHGNRKSLDELWQRYNERRRQRESRPSEESETNLLERLERLSRLIHSNHDASPLKGRGERTTSKRRVGEKRKDEAVEVEERRQKEGVGRRGNGQQSVREAWVEEVERSDESPSLSSTLTESSVSRHHCPAERDGDETGYRSVEADSASTISTIDTARLLRAFGPHRVQVKPGLGRLYSTIGRQRESQDHRKSRKRANSKPAPAPAPSESNSTDDSTISTVTPAESESSGITLHRGPLDALVAKKTVKLVNKGIQTGDLEIVVNGTRKHTRDVGTTFPSPISARQAAESSADSEESKGKEASPHKAHTFMNEKRSRKAQVERYPQGVSWFVPADSVQADAKENQPEPRALSGPGPVWFEPYTKTKPWREPLRERQVQEEPISTSRRGQDQPITSTESDTKVPPALVPITLQEALATRRPDFVSRSRERVKRLALHVEERRMQSVFDMEREQLFNRPGLIRDPLLPADLPVHRKRVIPRKEMFKRSKQLSDKKEELRCEKVARQNKLKRIYSQLPEVQKRLEEEKRKAEYRSYRLRAQLYKKAIEWVFEGSAHCHCYGPQAWFLPQMVAKSPTTSWAGRHRGSDQTRPDNTAS</sequence>
<name>A0A8T2NXQ4_9TELE</name>
<keyword evidence="8" id="KW-1185">Reference proteome</keyword>
<feature type="region of interest" description="Disordered" evidence="5">
    <location>
        <begin position="2303"/>
        <end position="2350"/>
    </location>
</feature>
<feature type="compositionally biased region" description="Basic and acidic residues" evidence="5">
    <location>
        <begin position="761"/>
        <end position="778"/>
    </location>
</feature>
<feature type="region of interest" description="Disordered" evidence="5">
    <location>
        <begin position="1369"/>
        <end position="1393"/>
    </location>
</feature>
<dbReference type="GO" id="GO:0005814">
    <property type="term" value="C:centriole"/>
    <property type="evidence" value="ECO:0007669"/>
    <property type="project" value="TreeGrafter"/>
</dbReference>
<feature type="compositionally biased region" description="Basic and acidic residues" evidence="5">
    <location>
        <begin position="276"/>
        <end position="291"/>
    </location>
</feature>
<feature type="region of interest" description="Disordered" evidence="5">
    <location>
        <begin position="1162"/>
        <end position="1183"/>
    </location>
</feature>
<dbReference type="Pfam" id="PF15309">
    <property type="entry name" value="ALMS_motif"/>
    <property type="match status" value="1"/>
</dbReference>
<feature type="compositionally biased region" description="Basic and acidic residues" evidence="5">
    <location>
        <begin position="2327"/>
        <end position="2336"/>
    </location>
</feature>
<dbReference type="GO" id="GO:0005813">
    <property type="term" value="C:centrosome"/>
    <property type="evidence" value="ECO:0007669"/>
    <property type="project" value="UniProtKB-SubCell"/>
</dbReference>
<feature type="compositionally biased region" description="Low complexity" evidence="5">
    <location>
        <begin position="1525"/>
        <end position="1536"/>
    </location>
</feature>
<keyword evidence="2" id="KW-0963">Cytoplasm</keyword>
<feature type="region of interest" description="Disordered" evidence="5">
    <location>
        <begin position="1996"/>
        <end position="2175"/>
    </location>
</feature>
<feature type="compositionally biased region" description="Basic and acidic residues" evidence="5">
    <location>
        <begin position="1"/>
        <end position="12"/>
    </location>
</feature>
<feature type="region of interest" description="Disordered" evidence="5">
    <location>
        <begin position="1"/>
        <end position="50"/>
    </location>
</feature>
<feature type="compositionally biased region" description="Basic and acidic residues" evidence="5">
    <location>
        <begin position="442"/>
        <end position="451"/>
    </location>
</feature>
<feature type="compositionally biased region" description="Polar residues" evidence="5">
    <location>
        <begin position="679"/>
        <end position="693"/>
    </location>
</feature>
<feature type="region of interest" description="Disordered" evidence="5">
    <location>
        <begin position="670"/>
        <end position="693"/>
    </location>
</feature>
<feature type="compositionally biased region" description="Low complexity" evidence="5">
    <location>
        <begin position="2145"/>
        <end position="2156"/>
    </location>
</feature>
<feature type="coiled-coil region" evidence="4">
    <location>
        <begin position="2511"/>
        <end position="2559"/>
    </location>
</feature>
<feature type="compositionally biased region" description="Polar residues" evidence="5">
    <location>
        <begin position="457"/>
        <end position="473"/>
    </location>
</feature>
<feature type="compositionally biased region" description="Polar residues" evidence="5">
    <location>
        <begin position="2246"/>
        <end position="2264"/>
    </location>
</feature>
<feature type="compositionally biased region" description="Polar residues" evidence="5">
    <location>
        <begin position="1666"/>
        <end position="1678"/>
    </location>
</feature>
<reference evidence="7" key="1">
    <citation type="thesis" date="2021" institute="BYU ScholarsArchive" country="Provo, UT, USA">
        <title>Applications of and Algorithms for Genome Assembly and Genomic Analyses with an Emphasis on Marine Teleosts.</title>
        <authorList>
            <person name="Pickett B.D."/>
        </authorList>
    </citation>
    <scope>NUCLEOTIDE SEQUENCE</scope>
    <source>
        <strain evidence="7">HI-2016</strain>
    </source>
</reference>
<feature type="compositionally biased region" description="Polar residues" evidence="5">
    <location>
        <begin position="1594"/>
        <end position="1604"/>
    </location>
</feature>
<feature type="compositionally biased region" description="Polar residues" evidence="5">
    <location>
        <begin position="1369"/>
        <end position="1387"/>
    </location>
</feature>
<feature type="compositionally biased region" description="Basic and acidic residues" evidence="5">
    <location>
        <begin position="346"/>
        <end position="382"/>
    </location>
</feature>
<dbReference type="Proteomes" id="UP000824540">
    <property type="component" value="Unassembled WGS sequence"/>
</dbReference>
<feature type="region of interest" description="Disordered" evidence="5">
    <location>
        <begin position="1103"/>
        <end position="1122"/>
    </location>
</feature>
<comment type="caution">
    <text evidence="7">The sequence shown here is derived from an EMBL/GenBank/DDBJ whole genome shotgun (WGS) entry which is preliminary data.</text>
</comment>
<organism evidence="7 8">
    <name type="scientific">Albula glossodonta</name>
    <name type="common">roundjaw bonefish</name>
    <dbReference type="NCBI Taxonomy" id="121402"/>
    <lineage>
        <taxon>Eukaryota</taxon>
        <taxon>Metazoa</taxon>
        <taxon>Chordata</taxon>
        <taxon>Craniata</taxon>
        <taxon>Vertebrata</taxon>
        <taxon>Euteleostomi</taxon>
        <taxon>Actinopterygii</taxon>
        <taxon>Neopterygii</taxon>
        <taxon>Teleostei</taxon>
        <taxon>Albuliformes</taxon>
        <taxon>Albulidae</taxon>
        <taxon>Albula</taxon>
    </lineage>
</organism>
<dbReference type="InterPro" id="IPR029299">
    <property type="entry name" value="ALMS_motif"/>
</dbReference>
<feature type="compositionally biased region" description="Basic and acidic residues" evidence="5">
    <location>
        <begin position="2104"/>
        <end position="2122"/>
    </location>
</feature>
<feature type="compositionally biased region" description="Basic and acidic residues" evidence="5">
    <location>
        <begin position="2040"/>
        <end position="2076"/>
    </location>
</feature>
<feature type="region of interest" description="Disordered" evidence="5">
    <location>
        <begin position="723"/>
        <end position="809"/>
    </location>
</feature>
<comment type="subcellular location">
    <subcellularLocation>
        <location evidence="1">Cytoplasm</location>
        <location evidence="1">Cytoskeleton</location>
        <location evidence="1">Microtubule organizing center</location>
        <location evidence="1">Centrosome</location>
    </subcellularLocation>
</comment>
<feature type="compositionally biased region" description="Polar residues" evidence="5">
    <location>
        <begin position="2413"/>
        <end position="2429"/>
    </location>
</feature>
<feature type="compositionally biased region" description="Low complexity" evidence="5">
    <location>
        <begin position="1452"/>
        <end position="1462"/>
    </location>
</feature>
<evidence type="ECO:0000256" key="5">
    <source>
        <dbReference type="SAM" id="MobiDB-lite"/>
    </source>
</evidence>
<dbReference type="GO" id="GO:0008017">
    <property type="term" value="F:microtubule binding"/>
    <property type="evidence" value="ECO:0007669"/>
    <property type="project" value="TreeGrafter"/>
</dbReference>
<feature type="region of interest" description="Disordered" evidence="5">
    <location>
        <begin position="1042"/>
        <end position="1084"/>
    </location>
</feature>
<feature type="region of interest" description="Disordered" evidence="5">
    <location>
        <begin position="993"/>
        <end position="1023"/>
    </location>
</feature>
<dbReference type="OrthoDB" id="6163239at2759"/>
<feature type="compositionally biased region" description="Polar residues" evidence="5">
    <location>
        <begin position="790"/>
        <end position="805"/>
    </location>
</feature>
<dbReference type="PANTHER" id="PTHR21553">
    <property type="entry name" value="ALMS1-RELATED"/>
    <property type="match status" value="1"/>
</dbReference>
<feature type="compositionally biased region" description="Basic and acidic residues" evidence="5">
    <location>
        <begin position="2399"/>
        <end position="2410"/>
    </location>
</feature>
<feature type="region of interest" description="Disordered" evidence="5">
    <location>
        <begin position="1444"/>
        <end position="1484"/>
    </location>
</feature>
<feature type="compositionally biased region" description="Polar residues" evidence="5">
    <location>
        <begin position="557"/>
        <end position="577"/>
    </location>
</feature>
<feature type="region of interest" description="Disordered" evidence="5">
    <location>
        <begin position="442"/>
        <end position="474"/>
    </location>
</feature>
<accession>A0A8T2NXQ4</accession>
<feature type="compositionally biased region" description="Polar residues" evidence="5">
    <location>
        <begin position="1042"/>
        <end position="1060"/>
    </location>
</feature>
<feature type="region of interest" description="Disordered" evidence="5">
    <location>
        <begin position="2372"/>
        <end position="2433"/>
    </location>
</feature>
<feature type="domain" description="ALMS motif" evidence="6">
    <location>
        <begin position="2439"/>
        <end position="2576"/>
    </location>
</feature>
<keyword evidence="3" id="KW-0206">Cytoskeleton</keyword>
<feature type="compositionally biased region" description="Basic and acidic residues" evidence="5">
    <location>
        <begin position="2162"/>
        <end position="2172"/>
    </location>
</feature>
<dbReference type="PANTHER" id="PTHR21553:SF36">
    <property type="entry name" value="ALMS1 CENTROSOME AND BASAL BODY-ASSOCIATED PROTEIN-RELATED"/>
    <property type="match status" value="1"/>
</dbReference>
<protein>
    <recommendedName>
        <fullName evidence="6">ALMS motif domain-containing protein</fullName>
    </recommendedName>
</protein>
<feature type="region of interest" description="Disordered" evidence="5">
    <location>
        <begin position="1494"/>
        <end position="1513"/>
    </location>
</feature>
<feature type="compositionally biased region" description="Basic and acidic residues" evidence="5">
    <location>
        <begin position="2134"/>
        <end position="2144"/>
    </location>
</feature>
<evidence type="ECO:0000256" key="4">
    <source>
        <dbReference type="SAM" id="Coils"/>
    </source>
</evidence>
<evidence type="ECO:0000313" key="8">
    <source>
        <dbReference type="Proteomes" id="UP000824540"/>
    </source>
</evidence>
<dbReference type="EMBL" id="JAFBMS010000021">
    <property type="protein sequence ID" value="KAG9344110.1"/>
    <property type="molecule type" value="Genomic_DNA"/>
</dbReference>
<dbReference type="GO" id="GO:0046599">
    <property type="term" value="P:regulation of centriole replication"/>
    <property type="evidence" value="ECO:0007669"/>
    <property type="project" value="TreeGrafter"/>
</dbReference>
<feature type="region of interest" description="Disordered" evidence="5">
    <location>
        <begin position="1921"/>
        <end position="1982"/>
    </location>
</feature>
<feature type="compositionally biased region" description="Polar residues" evidence="5">
    <location>
        <begin position="1556"/>
        <end position="1585"/>
    </location>
</feature>
<feature type="region of interest" description="Disordered" evidence="5">
    <location>
        <begin position="1613"/>
        <end position="1632"/>
    </location>
</feature>
<feature type="compositionally biased region" description="Low complexity" evidence="5">
    <location>
        <begin position="33"/>
        <end position="50"/>
    </location>
</feature>
<feature type="region of interest" description="Disordered" evidence="5">
    <location>
        <begin position="914"/>
        <end position="958"/>
    </location>
</feature>
<feature type="region of interest" description="Disordered" evidence="5">
    <location>
        <begin position="1240"/>
        <end position="1277"/>
    </location>
</feature>
<evidence type="ECO:0000259" key="6">
    <source>
        <dbReference type="Pfam" id="PF15309"/>
    </source>
</evidence>
<evidence type="ECO:0000256" key="1">
    <source>
        <dbReference type="ARBA" id="ARBA00004300"/>
    </source>
</evidence>
<feature type="region of interest" description="Disordered" evidence="5">
    <location>
        <begin position="1199"/>
        <end position="1226"/>
    </location>
</feature>
<feature type="compositionally biased region" description="Polar residues" evidence="5">
    <location>
        <begin position="295"/>
        <end position="305"/>
    </location>
</feature>
<evidence type="ECO:0000256" key="2">
    <source>
        <dbReference type="ARBA" id="ARBA00022490"/>
    </source>
</evidence>